<dbReference type="InterPro" id="IPR038471">
    <property type="entry name" value="MecA_C_sf"/>
</dbReference>
<evidence type="ECO:0000313" key="3">
    <source>
        <dbReference type="EMBL" id="OUQ10602.1"/>
    </source>
</evidence>
<comment type="caution">
    <text evidence="3">The sequence shown here is derived from an EMBL/GenBank/DDBJ whole genome shotgun (WGS) entry which is preliminary data.</text>
</comment>
<dbReference type="AlphaFoldDB" id="A0A1Y4R1I3"/>
<proteinExistence type="inferred from homology"/>
<sequence>MEVEHINDDTVRVYIRSEDLAERGFTFVDLLGGHKEIENFFYSILEEVDVDNQFRGSEAVTFQVVPKGDGLDLYISKNMTMEKFSELPFLQEFDLQQANDFDVEDVDDDEIFEVDEKTADSNEQLEGMPRFLDWMNQVTGGKMNQPSTEDNQATPKHLPTSAPNKKAKKLQYVFMFEDFEDIIEVSSKVNAVGYNSSIYQFGGLYALAIHYTDEYSDREFIDTKNAVFREFGVLTPLTQDVLEEHGHVIMDDHAITQIKRIFNT</sequence>
<evidence type="ECO:0000256" key="2">
    <source>
        <dbReference type="SAM" id="MobiDB-lite"/>
    </source>
</evidence>
<dbReference type="EMBL" id="NFLC01000008">
    <property type="protein sequence ID" value="OUQ10602.1"/>
    <property type="molecule type" value="Genomic_DNA"/>
</dbReference>
<comment type="similarity">
    <text evidence="1">Belongs to the MecA family.</text>
</comment>
<evidence type="ECO:0000313" key="4">
    <source>
        <dbReference type="Proteomes" id="UP000196074"/>
    </source>
</evidence>
<feature type="compositionally biased region" description="Polar residues" evidence="2">
    <location>
        <begin position="139"/>
        <end position="154"/>
    </location>
</feature>
<gene>
    <name evidence="3" type="ORF">B5E88_05170</name>
</gene>
<feature type="region of interest" description="Disordered" evidence="2">
    <location>
        <begin position="139"/>
        <end position="162"/>
    </location>
</feature>
<protein>
    <recommendedName>
        <fullName evidence="5">Adapter protein MecA</fullName>
    </recommendedName>
</protein>
<dbReference type="Pfam" id="PF05389">
    <property type="entry name" value="MecA"/>
    <property type="match status" value="1"/>
</dbReference>
<evidence type="ECO:0008006" key="5">
    <source>
        <dbReference type="Google" id="ProtNLM"/>
    </source>
</evidence>
<dbReference type="PIRSF" id="PIRSF029008">
    <property type="entry name" value="MecA"/>
    <property type="match status" value="1"/>
</dbReference>
<dbReference type="RefSeq" id="WP_087214372.1">
    <property type="nucleotide sequence ID" value="NZ_CP144490.1"/>
</dbReference>
<accession>A0A1Y4R1I3</accession>
<evidence type="ECO:0000256" key="1">
    <source>
        <dbReference type="ARBA" id="ARBA00005397"/>
    </source>
</evidence>
<organism evidence="3 4">
    <name type="scientific">Enterococcus cecorum</name>
    <dbReference type="NCBI Taxonomy" id="44008"/>
    <lineage>
        <taxon>Bacteria</taxon>
        <taxon>Bacillati</taxon>
        <taxon>Bacillota</taxon>
        <taxon>Bacilli</taxon>
        <taxon>Lactobacillales</taxon>
        <taxon>Enterococcaceae</taxon>
        <taxon>Enterococcus</taxon>
    </lineage>
</organism>
<dbReference type="PANTHER" id="PTHR39161:SF1">
    <property type="entry name" value="ADAPTER PROTEIN MECA 1"/>
    <property type="match status" value="1"/>
</dbReference>
<dbReference type="Gene3D" id="3.30.70.1950">
    <property type="match status" value="1"/>
</dbReference>
<dbReference type="PANTHER" id="PTHR39161">
    <property type="entry name" value="ADAPTER PROTEIN MECA"/>
    <property type="match status" value="1"/>
</dbReference>
<reference evidence="4" key="1">
    <citation type="submission" date="2017-04" db="EMBL/GenBank/DDBJ databases">
        <title>Function of individual gut microbiota members based on whole genome sequencing of pure cultures obtained from chicken caecum.</title>
        <authorList>
            <person name="Medvecky M."/>
            <person name="Cejkova D."/>
            <person name="Polansky O."/>
            <person name="Karasova D."/>
            <person name="Kubasova T."/>
            <person name="Cizek A."/>
            <person name="Rychlik I."/>
        </authorList>
    </citation>
    <scope>NUCLEOTIDE SEQUENCE [LARGE SCALE GENOMIC DNA]</scope>
    <source>
        <strain evidence="4">An144</strain>
    </source>
</reference>
<dbReference type="InterPro" id="IPR008681">
    <property type="entry name" value="Neg-reg_MecA"/>
</dbReference>
<name>A0A1Y4R1I3_9ENTE</name>
<dbReference type="Proteomes" id="UP000196074">
    <property type="component" value="Unassembled WGS sequence"/>
</dbReference>